<feature type="compositionally biased region" description="Basic and acidic residues" evidence="1">
    <location>
        <begin position="32"/>
        <end position="46"/>
    </location>
</feature>
<name>A0A453PCM2_AEGTS</name>
<dbReference type="Proteomes" id="UP000015105">
    <property type="component" value="Chromosome 6D"/>
</dbReference>
<evidence type="ECO:0000313" key="3">
    <source>
        <dbReference type="Proteomes" id="UP000015105"/>
    </source>
</evidence>
<dbReference type="EnsemblPlants" id="AET6Gv20687400.26">
    <property type="protein sequence ID" value="AET6Gv20687400.26"/>
    <property type="gene ID" value="AET6Gv20687400"/>
</dbReference>
<dbReference type="AlphaFoldDB" id="A0A453PCM2"/>
<evidence type="ECO:0000313" key="2">
    <source>
        <dbReference type="EnsemblPlants" id="AET6Gv20687400.26"/>
    </source>
</evidence>
<proteinExistence type="predicted"/>
<accession>A0A453PCM2</accession>
<dbReference type="Gramene" id="AET6Gv20687400.26">
    <property type="protein sequence ID" value="AET6Gv20687400.26"/>
    <property type="gene ID" value="AET6Gv20687400"/>
</dbReference>
<reference evidence="3" key="2">
    <citation type="journal article" date="2017" name="Nat. Plants">
        <title>The Aegilops tauschii genome reveals multiple impacts of transposons.</title>
        <authorList>
            <person name="Zhao G."/>
            <person name="Zou C."/>
            <person name="Li K."/>
            <person name="Wang K."/>
            <person name="Li T."/>
            <person name="Gao L."/>
            <person name="Zhang X."/>
            <person name="Wang H."/>
            <person name="Yang Z."/>
            <person name="Liu X."/>
            <person name="Jiang W."/>
            <person name="Mao L."/>
            <person name="Kong X."/>
            <person name="Jiao Y."/>
            <person name="Jia J."/>
        </authorList>
    </citation>
    <scope>NUCLEOTIDE SEQUENCE [LARGE SCALE GENOMIC DNA]</scope>
    <source>
        <strain evidence="3">cv. AL8/78</strain>
    </source>
</reference>
<sequence>EYGGHEQPAVLGPKPYPPNSARLRAVGPARGSPERREEEAEGRGDRIGGAAGRSSIGRWPLHRMQLYS</sequence>
<keyword evidence="3" id="KW-1185">Reference proteome</keyword>
<reference evidence="2" key="5">
    <citation type="journal article" date="2021" name="G3 (Bethesda)">
        <title>Aegilops tauschii genome assembly Aet v5.0 features greater sequence contiguity and improved annotation.</title>
        <authorList>
            <person name="Wang L."/>
            <person name="Zhu T."/>
            <person name="Rodriguez J.C."/>
            <person name="Deal K.R."/>
            <person name="Dubcovsky J."/>
            <person name="McGuire P.E."/>
            <person name="Lux T."/>
            <person name="Spannagl M."/>
            <person name="Mayer K.F.X."/>
            <person name="Baldrich P."/>
            <person name="Meyers B.C."/>
            <person name="Huo N."/>
            <person name="Gu Y.Q."/>
            <person name="Zhou H."/>
            <person name="Devos K.M."/>
            <person name="Bennetzen J.L."/>
            <person name="Unver T."/>
            <person name="Budak H."/>
            <person name="Gulick P.J."/>
            <person name="Galiba G."/>
            <person name="Kalapos B."/>
            <person name="Nelson D.R."/>
            <person name="Li P."/>
            <person name="You F.M."/>
            <person name="Luo M.C."/>
            <person name="Dvorak J."/>
        </authorList>
    </citation>
    <scope>NUCLEOTIDE SEQUENCE [LARGE SCALE GENOMIC DNA]</scope>
    <source>
        <strain evidence="2">cv. AL8/78</strain>
    </source>
</reference>
<feature type="region of interest" description="Disordered" evidence="1">
    <location>
        <begin position="1"/>
        <end position="55"/>
    </location>
</feature>
<organism evidence="2 3">
    <name type="scientific">Aegilops tauschii subsp. strangulata</name>
    <name type="common">Goatgrass</name>
    <dbReference type="NCBI Taxonomy" id="200361"/>
    <lineage>
        <taxon>Eukaryota</taxon>
        <taxon>Viridiplantae</taxon>
        <taxon>Streptophyta</taxon>
        <taxon>Embryophyta</taxon>
        <taxon>Tracheophyta</taxon>
        <taxon>Spermatophyta</taxon>
        <taxon>Magnoliopsida</taxon>
        <taxon>Liliopsida</taxon>
        <taxon>Poales</taxon>
        <taxon>Poaceae</taxon>
        <taxon>BOP clade</taxon>
        <taxon>Pooideae</taxon>
        <taxon>Triticodae</taxon>
        <taxon>Triticeae</taxon>
        <taxon>Triticinae</taxon>
        <taxon>Aegilops</taxon>
    </lineage>
</organism>
<reference evidence="3" key="1">
    <citation type="journal article" date="2014" name="Science">
        <title>Ancient hybridizations among the ancestral genomes of bread wheat.</title>
        <authorList>
            <consortium name="International Wheat Genome Sequencing Consortium,"/>
            <person name="Marcussen T."/>
            <person name="Sandve S.R."/>
            <person name="Heier L."/>
            <person name="Spannagl M."/>
            <person name="Pfeifer M."/>
            <person name="Jakobsen K.S."/>
            <person name="Wulff B.B."/>
            <person name="Steuernagel B."/>
            <person name="Mayer K.F."/>
            <person name="Olsen O.A."/>
        </authorList>
    </citation>
    <scope>NUCLEOTIDE SEQUENCE [LARGE SCALE GENOMIC DNA]</scope>
    <source>
        <strain evidence="3">cv. AL8/78</strain>
    </source>
</reference>
<reference evidence="2" key="3">
    <citation type="journal article" date="2017" name="Nature">
        <title>Genome sequence of the progenitor of the wheat D genome Aegilops tauschii.</title>
        <authorList>
            <person name="Luo M.C."/>
            <person name="Gu Y.Q."/>
            <person name="Puiu D."/>
            <person name="Wang H."/>
            <person name="Twardziok S.O."/>
            <person name="Deal K.R."/>
            <person name="Huo N."/>
            <person name="Zhu T."/>
            <person name="Wang L."/>
            <person name="Wang Y."/>
            <person name="McGuire P.E."/>
            <person name="Liu S."/>
            <person name="Long H."/>
            <person name="Ramasamy R.K."/>
            <person name="Rodriguez J.C."/>
            <person name="Van S.L."/>
            <person name="Yuan L."/>
            <person name="Wang Z."/>
            <person name="Xia Z."/>
            <person name="Xiao L."/>
            <person name="Anderson O.D."/>
            <person name="Ouyang S."/>
            <person name="Liang Y."/>
            <person name="Zimin A.V."/>
            <person name="Pertea G."/>
            <person name="Qi P."/>
            <person name="Bennetzen J.L."/>
            <person name="Dai X."/>
            <person name="Dawson M.W."/>
            <person name="Muller H.G."/>
            <person name="Kugler K."/>
            <person name="Rivarola-Duarte L."/>
            <person name="Spannagl M."/>
            <person name="Mayer K.F.X."/>
            <person name="Lu F.H."/>
            <person name="Bevan M.W."/>
            <person name="Leroy P."/>
            <person name="Li P."/>
            <person name="You F.M."/>
            <person name="Sun Q."/>
            <person name="Liu Z."/>
            <person name="Lyons E."/>
            <person name="Wicker T."/>
            <person name="Salzberg S.L."/>
            <person name="Devos K.M."/>
            <person name="Dvorak J."/>
        </authorList>
    </citation>
    <scope>NUCLEOTIDE SEQUENCE [LARGE SCALE GENOMIC DNA]</scope>
    <source>
        <strain evidence="2">cv. AL8/78</strain>
    </source>
</reference>
<protein>
    <submittedName>
        <fullName evidence="2">Uncharacterized protein</fullName>
    </submittedName>
</protein>
<reference evidence="2" key="4">
    <citation type="submission" date="2019-03" db="UniProtKB">
        <authorList>
            <consortium name="EnsemblPlants"/>
        </authorList>
    </citation>
    <scope>IDENTIFICATION</scope>
</reference>
<evidence type="ECO:0000256" key="1">
    <source>
        <dbReference type="SAM" id="MobiDB-lite"/>
    </source>
</evidence>